<dbReference type="AlphaFoldDB" id="A0A3P7INF5"/>
<keyword evidence="2" id="KW-1185">Reference proteome</keyword>
<proteinExistence type="predicted"/>
<evidence type="ECO:0000313" key="1">
    <source>
        <dbReference type="EMBL" id="VDM68509.1"/>
    </source>
</evidence>
<organism evidence="1 2">
    <name type="scientific">Strongylus vulgaris</name>
    <name type="common">Blood worm</name>
    <dbReference type="NCBI Taxonomy" id="40348"/>
    <lineage>
        <taxon>Eukaryota</taxon>
        <taxon>Metazoa</taxon>
        <taxon>Ecdysozoa</taxon>
        <taxon>Nematoda</taxon>
        <taxon>Chromadorea</taxon>
        <taxon>Rhabditida</taxon>
        <taxon>Rhabditina</taxon>
        <taxon>Rhabditomorpha</taxon>
        <taxon>Strongyloidea</taxon>
        <taxon>Strongylidae</taxon>
        <taxon>Strongylus</taxon>
    </lineage>
</organism>
<sequence length="29" mass="3583">MEKEYALTVLDQNLIIQLIQERCWSYLLR</sequence>
<gene>
    <name evidence="1" type="ORF">SVUK_LOCUS3507</name>
</gene>
<dbReference type="EMBL" id="UYYB01009047">
    <property type="protein sequence ID" value="VDM68509.1"/>
    <property type="molecule type" value="Genomic_DNA"/>
</dbReference>
<protein>
    <submittedName>
        <fullName evidence="1">Uncharacterized protein</fullName>
    </submittedName>
</protein>
<name>A0A3P7INF5_STRVU</name>
<reference evidence="1 2" key="1">
    <citation type="submission" date="2018-11" db="EMBL/GenBank/DDBJ databases">
        <authorList>
            <consortium name="Pathogen Informatics"/>
        </authorList>
    </citation>
    <scope>NUCLEOTIDE SEQUENCE [LARGE SCALE GENOMIC DNA]</scope>
</reference>
<evidence type="ECO:0000313" key="2">
    <source>
        <dbReference type="Proteomes" id="UP000270094"/>
    </source>
</evidence>
<dbReference type="Proteomes" id="UP000270094">
    <property type="component" value="Unassembled WGS sequence"/>
</dbReference>
<accession>A0A3P7INF5</accession>